<gene>
    <name evidence="10" type="ORF">GNE07_06480</name>
</gene>
<dbReference type="GO" id="GO:0003700">
    <property type="term" value="F:DNA-binding transcription factor activity"/>
    <property type="evidence" value="ECO:0007669"/>
    <property type="project" value="InterPro"/>
</dbReference>
<comment type="subcellular location">
    <subcellularLocation>
        <location evidence="1">Cytoplasm</location>
    </subcellularLocation>
</comment>
<dbReference type="Pfam" id="PF00072">
    <property type="entry name" value="Response_reg"/>
    <property type="match status" value="1"/>
</dbReference>
<dbReference type="InterPro" id="IPR018062">
    <property type="entry name" value="HTH_AraC-typ_CS"/>
</dbReference>
<keyword evidence="8" id="KW-0804">Transcription</keyword>
<keyword evidence="5" id="KW-0902">Two-component regulatory system</keyword>
<dbReference type="RefSeq" id="WP_006775216.1">
    <property type="nucleotide sequence ID" value="NZ_CABJBJ010000011.1"/>
</dbReference>
<keyword evidence="7" id="KW-0238">DNA-binding</keyword>
<dbReference type="InterPro" id="IPR009057">
    <property type="entry name" value="Homeodomain-like_sf"/>
</dbReference>
<dbReference type="PROSITE" id="PS01124">
    <property type="entry name" value="HTH_ARAC_FAMILY_2"/>
    <property type="match status" value="1"/>
</dbReference>
<dbReference type="Proteomes" id="UP000434223">
    <property type="component" value="Unassembled WGS sequence"/>
</dbReference>
<accession>A0A174V4Z3</accession>
<dbReference type="SMART" id="SM00448">
    <property type="entry name" value="REC"/>
    <property type="match status" value="1"/>
</dbReference>
<evidence type="ECO:0000256" key="9">
    <source>
        <dbReference type="ARBA" id="ARBA00024867"/>
    </source>
</evidence>
<organism evidence="10 11">
    <name type="scientific">Hungatella hathewayi</name>
    <dbReference type="NCBI Taxonomy" id="154046"/>
    <lineage>
        <taxon>Bacteria</taxon>
        <taxon>Bacillati</taxon>
        <taxon>Bacillota</taxon>
        <taxon>Clostridia</taxon>
        <taxon>Lachnospirales</taxon>
        <taxon>Lachnospiraceae</taxon>
        <taxon>Hungatella</taxon>
    </lineage>
</organism>
<sequence length="463" mass="54131">MLKILIIDDDALTRKGIQTLMPWNAHNMEIIGEASNGKNALEFLADHDVDLVLVDLDMPIMDGMTFIEQAKSLYPNLNYVVLTIHTEFEYIQNALRMGAIDYIAKTQFDQENFDQILNRINSSISKKLSQKQVLNPKWKESKILYPFIYVLITMETESDEHIYQFWDMNGLSGRSDIFEIISGGWVFTDERSTFLFPECFPNTTLLCISDVSDLTYSQLGALLRNYKKEQFFYDYQPLLLINHKRAFELQESTYITDEASLESLKNEWISLNWVYRNELFDKIKFDLKNSKLTFSKLYHLLLSLENVWNASYSQMTGQSLELPTTFYCWEEVEAWLISVYEKTNMISASSKYSQDITNHILAVKQYIDSHFSANIVTSEIARKAHMSYGYFSRCFHDIIGISFSDYCIQLRINKAKDYLLSTDEPIQKISFCVGYNDEKYFSRLFKKITGYSPSDYRKLHTED</sequence>
<dbReference type="InterPro" id="IPR051552">
    <property type="entry name" value="HptR"/>
</dbReference>
<dbReference type="InterPro" id="IPR001789">
    <property type="entry name" value="Sig_transdc_resp-reg_receiver"/>
</dbReference>
<dbReference type="Gene3D" id="1.10.10.60">
    <property type="entry name" value="Homeodomain-like"/>
    <property type="match status" value="2"/>
</dbReference>
<dbReference type="GO" id="GO:0005737">
    <property type="term" value="C:cytoplasm"/>
    <property type="evidence" value="ECO:0007669"/>
    <property type="project" value="UniProtKB-SubCell"/>
</dbReference>
<evidence type="ECO:0000256" key="8">
    <source>
        <dbReference type="ARBA" id="ARBA00023163"/>
    </source>
</evidence>
<dbReference type="PANTHER" id="PTHR42713">
    <property type="entry name" value="HISTIDINE KINASE-RELATED"/>
    <property type="match status" value="1"/>
</dbReference>
<dbReference type="GO" id="GO:0000160">
    <property type="term" value="P:phosphorelay signal transduction system"/>
    <property type="evidence" value="ECO:0007669"/>
    <property type="project" value="UniProtKB-KW"/>
</dbReference>
<proteinExistence type="predicted"/>
<dbReference type="GeneID" id="93150282"/>
<dbReference type="EMBL" id="WNME01000003">
    <property type="protein sequence ID" value="MUB62706.1"/>
    <property type="molecule type" value="Genomic_DNA"/>
</dbReference>
<dbReference type="PROSITE" id="PS50110">
    <property type="entry name" value="RESPONSE_REGULATORY"/>
    <property type="match status" value="1"/>
</dbReference>
<dbReference type="CDD" id="cd17536">
    <property type="entry name" value="REC_YesN-like"/>
    <property type="match status" value="1"/>
</dbReference>
<keyword evidence="3" id="KW-0963">Cytoplasm</keyword>
<evidence type="ECO:0000256" key="1">
    <source>
        <dbReference type="ARBA" id="ARBA00004496"/>
    </source>
</evidence>
<dbReference type="SMART" id="SM00342">
    <property type="entry name" value="HTH_ARAC"/>
    <property type="match status" value="1"/>
</dbReference>
<evidence type="ECO:0000256" key="5">
    <source>
        <dbReference type="ARBA" id="ARBA00023012"/>
    </source>
</evidence>
<dbReference type="InterPro" id="IPR020449">
    <property type="entry name" value="Tscrpt_reg_AraC-type_HTH"/>
</dbReference>
<comment type="function">
    <text evidence="9">May play the central regulatory role in sporulation. It may be an element of the effector pathway responsible for the activation of sporulation genes in response to nutritional stress. Spo0A may act in concert with spo0H (a sigma factor) to control the expression of some genes that are critical to the sporulation process.</text>
</comment>
<evidence type="ECO:0000256" key="3">
    <source>
        <dbReference type="ARBA" id="ARBA00022490"/>
    </source>
</evidence>
<evidence type="ECO:0000256" key="7">
    <source>
        <dbReference type="ARBA" id="ARBA00023125"/>
    </source>
</evidence>
<dbReference type="PRINTS" id="PR00032">
    <property type="entry name" value="HTHARAC"/>
</dbReference>
<evidence type="ECO:0000313" key="10">
    <source>
        <dbReference type="EMBL" id="MUB62706.1"/>
    </source>
</evidence>
<keyword evidence="6" id="KW-0805">Transcription regulation</keyword>
<evidence type="ECO:0000256" key="2">
    <source>
        <dbReference type="ARBA" id="ARBA00018672"/>
    </source>
</evidence>
<evidence type="ECO:0000313" key="11">
    <source>
        <dbReference type="Proteomes" id="UP000434223"/>
    </source>
</evidence>
<dbReference type="InterPro" id="IPR018060">
    <property type="entry name" value="HTH_AraC"/>
</dbReference>
<dbReference type="GO" id="GO:0043565">
    <property type="term" value="F:sequence-specific DNA binding"/>
    <property type="evidence" value="ECO:0007669"/>
    <property type="project" value="InterPro"/>
</dbReference>
<dbReference type="Gene3D" id="3.40.50.2300">
    <property type="match status" value="1"/>
</dbReference>
<comment type="caution">
    <text evidence="10">The sequence shown here is derived from an EMBL/GenBank/DDBJ whole genome shotgun (WGS) entry which is preliminary data.</text>
</comment>
<dbReference type="PROSITE" id="PS00041">
    <property type="entry name" value="HTH_ARAC_FAMILY_1"/>
    <property type="match status" value="1"/>
</dbReference>
<dbReference type="PANTHER" id="PTHR42713:SF3">
    <property type="entry name" value="TRANSCRIPTIONAL REGULATORY PROTEIN HPTR"/>
    <property type="match status" value="1"/>
</dbReference>
<reference evidence="10 11" key="1">
    <citation type="submission" date="2019-09" db="EMBL/GenBank/DDBJ databases">
        <title>Draft genome sequencing of Hungatella hathewayi 123Y-2.</title>
        <authorList>
            <person name="Lv Q."/>
            <person name="Li S."/>
        </authorList>
    </citation>
    <scope>NUCLEOTIDE SEQUENCE [LARGE SCALE GENOMIC DNA]</scope>
    <source>
        <strain evidence="10 11">123Y-2</strain>
    </source>
</reference>
<protein>
    <recommendedName>
        <fullName evidence="2">Stage 0 sporulation protein A homolog</fullName>
    </recommendedName>
</protein>
<keyword evidence="4" id="KW-0597">Phosphoprotein</keyword>
<evidence type="ECO:0000256" key="6">
    <source>
        <dbReference type="ARBA" id="ARBA00023015"/>
    </source>
</evidence>
<dbReference type="Pfam" id="PF12833">
    <property type="entry name" value="HTH_18"/>
    <property type="match status" value="1"/>
</dbReference>
<dbReference type="OrthoDB" id="3177689at2"/>
<name>A0A174V4Z3_9FIRM</name>
<dbReference type="SUPFAM" id="SSF52172">
    <property type="entry name" value="CheY-like"/>
    <property type="match status" value="1"/>
</dbReference>
<evidence type="ECO:0000256" key="4">
    <source>
        <dbReference type="ARBA" id="ARBA00022553"/>
    </source>
</evidence>
<dbReference type="InterPro" id="IPR011006">
    <property type="entry name" value="CheY-like_superfamily"/>
</dbReference>
<dbReference type="AlphaFoldDB" id="A0A174V4Z3"/>
<dbReference type="SUPFAM" id="SSF46689">
    <property type="entry name" value="Homeodomain-like"/>
    <property type="match status" value="2"/>
</dbReference>